<accession>A0A9Q0N3F6</accession>
<keyword evidence="3" id="KW-1185">Reference proteome</keyword>
<evidence type="ECO:0000313" key="2">
    <source>
        <dbReference type="EMBL" id="KAJ6642706.1"/>
    </source>
</evidence>
<feature type="region of interest" description="Disordered" evidence="1">
    <location>
        <begin position="46"/>
        <end position="76"/>
    </location>
</feature>
<proteinExistence type="predicted"/>
<protein>
    <recommendedName>
        <fullName evidence="4">C2H2-type domain-containing protein</fullName>
    </recommendedName>
</protein>
<evidence type="ECO:0000256" key="1">
    <source>
        <dbReference type="SAM" id="MobiDB-lite"/>
    </source>
</evidence>
<dbReference type="AlphaFoldDB" id="A0A9Q0N3F6"/>
<evidence type="ECO:0008006" key="4">
    <source>
        <dbReference type="Google" id="ProtNLM"/>
    </source>
</evidence>
<name>A0A9Q0N3F6_9DIPT</name>
<evidence type="ECO:0000313" key="3">
    <source>
        <dbReference type="Proteomes" id="UP001151699"/>
    </source>
</evidence>
<gene>
    <name evidence="2" type="ORF">Bhyg_07660</name>
</gene>
<sequence>MDENLPHNSLHMFIHAPLEQMQSEDIPNIDRDQDQPVAQVNLAEARGGTPYSCDGRGRSTFQQSSIQTHQQTHTVY</sequence>
<dbReference type="EMBL" id="WJQU01000002">
    <property type="protein sequence ID" value="KAJ6642706.1"/>
    <property type="molecule type" value="Genomic_DNA"/>
</dbReference>
<comment type="caution">
    <text evidence="2">The sequence shown here is derived from an EMBL/GenBank/DDBJ whole genome shotgun (WGS) entry which is preliminary data.</text>
</comment>
<dbReference type="Proteomes" id="UP001151699">
    <property type="component" value="Chromosome B"/>
</dbReference>
<reference evidence="2" key="1">
    <citation type="submission" date="2022-07" db="EMBL/GenBank/DDBJ databases">
        <authorList>
            <person name="Trinca V."/>
            <person name="Uliana J.V.C."/>
            <person name="Torres T.T."/>
            <person name="Ward R.J."/>
            <person name="Monesi N."/>
        </authorList>
    </citation>
    <scope>NUCLEOTIDE SEQUENCE</scope>
    <source>
        <strain evidence="2">HSMRA1968</strain>
        <tissue evidence="2">Whole embryos</tissue>
    </source>
</reference>
<feature type="compositionally biased region" description="Low complexity" evidence="1">
    <location>
        <begin position="59"/>
        <end position="76"/>
    </location>
</feature>
<organism evidence="2 3">
    <name type="scientific">Pseudolycoriella hygida</name>
    <dbReference type="NCBI Taxonomy" id="35572"/>
    <lineage>
        <taxon>Eukaryota</taxon>
        <taxon>Metazoa</taxon>
        <taxon>Ecdysozoa</taxon>
        <taxon>Arthropoda</taxon>
        <taxon>Hexapoda</taxon>
        <taxon>Insecta</taxon>
        <taxon>Pterygota</taxon>
        <taxon>Neoptera</taxon>
        <taxon>Endopterygota</taxon>
        <taxon>Diptera</taxon>
        <taxon>Nematocera</taxon>
        <taxon>Sciaroidea</taxon>
        <taxon>Sciaridae</taxon>
        <taxon>Pseudolycoriella</taxon>
    </lineage>
</organism>